<protein>
    <recommendedName>
        <fullName evidence="7">Mitochondrial outer membrane transport complex Sam37/metaxin N-terminal domain-containing protein</fullName>
    </recommendedName>
</protein>
<keyword evidence="9" id="KW-1185">Reference proteome</keyword>
<evidence type="ECO:0000256" key="3">
    <source>
        <dbReference type="ARBA" id="ARBA00022787"/>
    </source>
</evidence>
<name>A0A2P7YRF7_9ASCO</name>
<dbReference type="Pfam" id="PF10568">
    <property type="entry name" value="Tom37"/>
    <property type="match status" value="1"/>
</dbReference>
<dbReference type="AlphaFoldDB" id="A0A2P7YRF7"/>
<dbReference type="GO" id="GO:0015031">
    <property type="term" value="P:protein transport"/>
    <property type="evidence" value="ECO:0007669"/>
    <property type="project" value="UniProtKB-KW"/>
</dbReference>
<evidence type="ECO:0000313" key="8">
    <source>
        <dbReference type="EMBL" id="PSK38552.1"/>
    </source>
</evidence>
<comment type="caution">
    <text evidence="8">The sequence shown here is derived from an EMBL/GenBank/DDBJ whole genome shotgun (WGS) entry which is preliminary data.</text>
</comment>
<keyword evidence="5" id="KW-0496">Mitochondrion</keyword>
<accession>A0A2P7YRF7</accession>
<keyword evidence="2" id="KW-0813">Transport</keyword>
<dbReference type="GO" id="GO:0007005">
    <property type="term" value="P:mitochondrion organization"/>
    <property type="evidence" value="ECO:0007669"/>
    <property type="project" value="TreeGrafter"/>
</dbReference>
<gene>
    <name evidence="8" type="ORF">C7M61_002485</name>
</gene>
<dbReference type="GeneID" id="36565874"/>
<evidence type="ECO:0000259" key="7">
    <source>
        <dbReference type="Pfam" id="PF10568"/>
    </source>
</evidence>
<proteinExistence type="predicted"/>
<comment type="subcellular location">
    <subcellularLocation>
        <location evidence="1">Mitochondrion outer membrane</location>
    </subcellularLocation>
</comment>
<dbReference type="InterPro" id="IPR019564">
    <property type="entry name" value="Sam37/metaxin_N"/>
</dbReference>
<dbReference type="EMBL" id="PYFQ01000005">
    <property type="protein sequence ID" value="PSK38552.1"/>
    <property type="molecule type" value="Genomic_DNA"/>
</dbReference>
<dbReference type="VEuPathDB" id="FungiDB:C7M61_002485"/>
<evidence type="ECO:0000256" key="1">
    <source>
        <dbReference type="ARBA" id="ARBA00004294"/>
    </source>
</evidence>
<evidence type="ECO:0000313" key="9">
    <source>
        <dbReference type="Proteomes" id="UP000241107"/>
    </source>
</evidence>
<dbReference type="OrthoDB" id="5835136at2759"/>
<keyword evidence="4" id="KW-0653">Protein transport</keyword>
<organism evidence="8 9">
    <name type="scientific">Candidozyma pseudohaemuli</name>
    <dbReference type="NCBI Taxonomy" id="418784"/>
    <lineage>
        <taxon>Eukaryota</taxon>
        <taxon>Fungi</taxon>
        <taxon>Dikarya</taxon>
        <taxon>Ascomycota</taxon>
        <taxon>Saccharomycotina</taxon>
        <taxon>Pichiomycetes</taxon>
        <taxon>Metschnikowiaceae</taxon>
        <taxon>Candidozyma</taxon>
    </lineage>
</organism>
<feature type="domain" description="Mitochondrial outer membrane transport complex Sam37/metaxin N-terminal" evidence="7">
    <location>
        <begin position="20"/>
        <end position="153"/>
    </location>
</feature>
<keyword evidence="3" id="KW-1000">Mitochondrion outer membrane</keyword>
<sequence>MILELHVWGDKEISIIEPECVAAAWLLSIHLVPQKVQFKIVKSNNTNLAESERLPLLIAPWADSYRKVEGFTEIADYISTQYPLDSTKFVPDGKLTSKDQLVNSCLQSYIKKSLHNVHQYNLYVNTKNYENYTRKLFLHYLPFPMMYNQPLKFHRDACEQVKLIGLGNNKSSFFSFGGGDEDDVGDTELVNDDEEESTEVPISALHEKVLLAKSKDKSLMREARNSFKCIALFHSYIKHTIKLFEELNPSLPVEYAHLFKAKKVSSSELLLYAYIYAITFSELPDQSLTDHMKAEFPAFSTFATTITTALQGNVKAEHTRAAKGNEVPSLWNEVGSLVGLILYKEPN</sequence>
<reference evidence="8 9" key="1">
    <citation type="submission" date="2018-03" db="EMBL/GenBank/DDBJ databases">
        <title>Candida pseudohaemulonii genome assembly and annotation.</title>
        <authorList>
            <person name="Munoz J.F."/>
            <person name="Gade L.G."/>
            <person name="Chow N.A."/>
            <person name="Litvintseva A.P."/>
            <person name="Loparev V.N."/>
            <person name="Cuomo C.A."/>
        </authorList>
    </citation>
    <scope>NUCLEOTIDE SEQUENCE [LARGE SCALE GENOMIC DNA]</scope>
    <source>
        <strain evidence="8 9">B12108</strain>
    </source>
</reference>
<evidence type="ECO:0000256" key="4">
    <source>
        <dbReference type="ARBA" id="ARBA00022927"/>
    </source>
</evidence>
<evidence type="ECO:0000256" key="6">
    <source>
        <dbReference type="ARBA" id="ARBA00023136"/>
    </source>
</evidence>
<dbReference type="STRING" id="418784.A0A2P7YRF7"/>
<evidence type="ECO:0000256" key="5">
    <source>
        <dbReference type="ARBA" id="ARBA00023128"/>
    </source>
</evidence>
<dbReference type="PANTHER" id="PTHR12289">
    <property type="entry name" value="METAXIN RELATED"/>
    <property type="match status" value="1"/>
</dbReference>
<dbReference type="PANTHER" id="PTHR12289:SF41">
    <property type="entry name" value="FAILED AXON CONNECTIONS-RELATED"/>
    <property type="match status" value="1"/>
</dbReference>
<evidence type="ECO:0000256" key="2">
    <source>
        <dbReference type="ARBA" id="ARBA00022448"/>
    </source>
</evidence>
<dbReference type="Proteomes" id="UP000241107">
    <property type="component" value="Unassembled WGS sequence"/>
</dbReference>
<dbReference type="RefSeq" id="XP_024713784.1">
    <property type="nucleotide sequence ID" value="XM_024857858.1"/>
</dbReference>
<dbReference type="GO" id="GO:0001401">
    <property type="term" value="C:SAM complex"/>
    <property type="evidence" value="ECO:0007669"/>
    <property type="project" value="InterPro"/>
</dbReference>
<dbReference type="InterPro" id="IPR050931">
    <property type="entry name" value="Mito_Protein_Transport_Metaxin"/>
</dbReference>
<keyword evidence="6" id="KW-0472">Membrane</keyword>